<dbReference type="PANTHER" id="PTHR24222">
    <property type="entry name" value="ABC TRANSPORTER B FAMILY"/>
    <property type="match status" value="1"/>
</dbReference>
<feature type="transmembrane region" description="Helical" evidence="12">
    <location>
        <begin position="724"/>
        <end position="748"/>
    </location>
</feature>
<evidence type="ECO:0000256" key="6">
    <source>
        <dbReference type="ARBA" id="ARBA00022741"/>
    </source>
</evidence>
<evidence type="ECO:0000256" key="9">
    <source>
        <dbReference type="ARBA" id="ARBA00023136"/>
    </source>
</evidence>
<dbReference type="CDD" id="cd03249">
    <property type="entry name" value="ABC_MTABC3_MDL1_MDL2"/>
    <property type="match status" value="2"/>
</dbReference>
<dbReference type="InterPro" id="IPR017871">
    <property type="entry name" value="ABC_transporter-like_CS"/>
</dbReference>
<dbReference type="InterPro" id="IPR011527">
    <property type="entry name" value="ABC1_TM_dom"/>
</dbReference>
<gene>
    <name evidence="15" type="ORF">VNO80_28881</name>
</gene>
<dbReference type="GO" id="GO:0010328">
    <property type="term" value="F:auxin influx transmembrane transporter activity"/>
    <property type="evidence" value="ECO:0007669"/>
    <property type="project" value="UniProtKB-ARBA"/>
</dbReference>
<feature type="compositionally biased region" description="Basic and acidic residues" evidence="11">
    <location>
        <begin position="596"/>
        <end position="609"/>
    </location>
</feature>
<dbReference type="GO" id="GO:0010329">
    <property type="term" value="F:auxin efflux transmembrane transporter activity"/>
    <property type="evidence" value="ECO:0007669"/>
    <property type="project" value="UniProtKB-ARBA"/>
</dbReference>
<dbReference type="GO" id="GO:0005886">
    <property type="term" value="C:plasma membrane"/>
    <property type="evidence" value="ECO:0007669"/>
    <property type="project" value="UniProtKB-SubCell"/>
</dbReference>
<evidence type="ECO:0000256" key="1">
    <source>
        <dbReference type="ARBA" id="ARBA00004651"/>
    </source>
</evidence>
<dbReference type="InterPro" id="IPR027417">
    <property type="entry name" value="P-loop_NTPase"/>
</dbReference>
<dbReference type="PROSITE" id="PS00211">
    <property type="entry name" value="ABC_TRANSPORTER_1"/>
    <property type="match status" value="2"/>
</dbReference>
<feature type="domain" description="ABC transporter" evidence="13">
    <location>
        <begin position="354"/>
        <end position="590"/>
    </location>
</feature>
<organism evidence="15 16">
    <name type="scientific">Phaseolus coccineus</name>
    <name type="common">Scarlet runner bean</name>
    <name type="synonym">Phaseolus multiflorus</name>
    <dbReference type="NCBI Taxonomy" id="3886"/>
    <lineage>
        <taxon>Eukaryota</taxon>
        <taxon>Viridiplantae</taxon>
        <taxon>Streptophyta</taxon>
        <taxon>Embryophyta</taxon>
        <taxon>Tracheophyta</taxon>
        <taxon>Spermatophyta</taxon>
        <taxon>Magnoliopsida</taxon>
        <taxon>eudicotyledons</taxon>
        <taxon>Gunneridae</taxon>
        <taxon>Pentapetalae</taxon>
        <taxon>rosids</taxon>
        <taxon>fabids</taxon>
        <taxon>Fabales</taxon>
        <taxon>Fabaceae</taxon>
        <taxon>Papilionoideae</taxon>
        <taxon>50 kb inversion clade</taxon>
        <taxon>NPAAA clade</taxon>
        <taxon>indigoferoid/millettioid clade</taxon>
        <taxon>Phaseoleae</taxon>
        <taxon>Phaseolus</taxon>
    </lineage>
</organism>
<dbReference type="FunFam" id="1.20.1560.10:FF:000044">
    <property type="entry name" value="ABC transporter B family member 9"/>
    <property type="match status" value="1"/>
</dbReference>
<evidence type="ECO:0000256" key="4">
    <source>
        <dbReference type="ARBA" id="ARBA00022692"/>
    </source>
</evidence>
<evidence type="ECO:0000256" key="7">
    <source>
        <dbReference type="ARBA" id="ARBA00022840"/>
    </source>
</evidence>
<dbReference type="GO" id="GO:0005524">
    <property type="term" value="F:ATP binding"/>
    <property type="evidence" value="ECO:0007669"/>
    <property type="project" value="UniProtKB-KW"/>
</dbReference>
<dbReference type="Proteomes" id="UP001374584">
    <property type="component" value="Unassembled WGS sequence"/>
</dbReference>
<dbReference type="Pfam" id="PF00005">
    <property type="entry name" value="ABC_tran"/>
    <property type="match status" value="2"/>
</dbReference>
<dbReference type="PROSITE" id="PS50929">
    <property type="entry name" value="ABC_TM1F"/>
    <property type="match status" value="2"/>
</dbReference>
<evidence type="ECO:0000259" key="14">
    <source>
        <dbReference type="PROSITE" id="PS50929"/>
    </source>
</evidence>
<keyword evidence="4 12" id="KW-0812">Transmembrane</keyword>
<feature type="transmembrane region" description="Helical" evidence="12">
    <location>
        <begin position="826"/>
        <end position="845"/>
    </location>
</feature>
<feature type="domain" description="ABC transmembrane type-1" evidence="14">
    <location>
        <begin position="33"/>
        <end position="319"/>
    </location>
</feature>
<keyword evidence="3" id="KW-0813">Transport</keyword>
<dbReference type="PANTHER" id="PTHR24222:SF50">
    <property type="entry name" value="ABC TRANSPORTER B FAMILY MEMBER 9-LIKE ISOFORM X2"/>
    <property type="match status" value="1"/>
</dbReference>
<dbReference type="SMART" id="SM00382">
    <property type="entry name" value="AAA"/>
    <property type="match status" value="2"/>
</dbReference>
<dbReference type="Gene3D" id="1.20.1560.10">
    <property type="entry name" value="ABC transporter type 1, transmembrane domain"/>
    <property type="match status" value="1"/>
</dbReference>
<proteinExistence type="inferred from homology"/>
<feature type="domain" description="ABC transmembrane type-1" evidence="14">
    <location>
        <begin position="685"/>
        <end position="971"/>
    </location>
</feature>
<dbReference type="GO" id="GO:0016887">
    <property type="term" value="F:ATP hydrolysis activity"/>
    <property type="evidence" value="ECO:0007669"/>
    <property type="project" value="InterPro"/>
</dbReference>
<keyword evidence="5" id="KW-0677">Repeat</keyword>
<feature type="region of interest" description="Disordered" evidence="11">
    <location>
        <begin position="593"/>
        <end position="622"/>
    </location>
</feature>
<evidence type="ECO:0000259" key="13">
    <source>
        <dbReference type="PROSITE" id="PS50893"/>
    </source>
</evidence>
<dbReference type="InterPro" id="IPR036640">
    <property type="entry name" value="ABC1_TM_sf"/>
</dbReference>
<dbReference type="SUPFAM" id="SSF90123">
    <property type="entry name" value="ABC transporter transmembrane region"/>
    <property type="match status" value="2"/>
</dbReference>
<dbReference type="InterPro" id="IPR003593">
    <property type="entry name" value="AAA+_ATPase"/>
</dbReference>
<evidence type="ECO:0000256" key="2">
    <source>
        <dbReference type="ARBA" id="ARBA00007577"/>
    </source>
</evidence>
<comment type="similarity">
    <text evidence="2">Belongs to the ABC transporter superfamily. ABCB family. Multidrug resistance exporter (TC 3.A.1.201) subfamily.</text>
</comment>
<sequence>MAADEDHEAKVQEKLPFYKLFTFADSLDRTLMIIGLISGMANGMAQPLMTLIFGKMINAFGSTDPSLIVKEVSKVVLLFAYLAFGAGIASFLQVSCWMVTGERQAARIRGMYLKTILKQDITFFDTETTSGEVIGRMSGDTILIQDAMGEKVGKFIQLVTSFFGAFIIAFTKGWQLCLVLLACIPCIVIVGGIMSMMMAKMSNRGQVAYAEAGNVVEQTVGAIRTVASFTGEKKAIEKYNNKLRVAYIKTVQQGLASGFGMGILLLIIFCTYALAMWYGSKLIIEKGYDGGSVFNIIISINTGGMALGQATPCVNSFAAGQAAAYKMLETIKRKPKIDAYDTNGVVLEDMKGDIELKDVYFRYPARPDVQIFSGFSFYIPSGTTAAFVGQSGSGKSTIISLLERFYDPEAGEVLIDGVNLKNFQVRWIREQIGLVGQEPILFTASIKENIAYGKEGATDEEINIAITLANAKIFIDKLPQGIDTMVGGHGTQLSGGQKQRIAIARAILKKPRIILLDEATSALDVESERIVQVALEKVMTQRTTVIVAHRLTTIRHADIIAVVHQGKIVEKGTHDELIKDADGAYSQLVRLQEGNKGAEEGSRKSEADKSNNNSFNLTRRTSFARSSSRHSLSLGFALPYQISLHESGEGDSGDVESSEVDNEKHQKVAVNRLVKLNKPEVPVLLLGSIAAAIHGLTLPVFGLLLSSAVNTFFKPPEQLRKDSIFWSLLFVGLGIVALVAIPLQNYLFGIAGGKLIERIRSMTFNKVVHQEISWFDRPSNSSGAVSARLATDASAVRSLVGDTLALIVQNIATITAGLVIAFTANWILAFVILAVSPLLLLQGYLQTKFVKGFSADAKVKYEEASQVANDAVGSIRTVASFCAEPKVMDMYKKKCSGPEKQGVRLGLVSGAGLGFSFLALYCTNAFCFYIGSILVQQGKATFGDVFKVFFALTVTAVGVSQSSALAPDTNKAKDSATSIFEILDTKPAIDSSSDEGTTLDTIKGDIELQQVSFCYPTRPDIQIFKDLCLRIPAGKTVALVGESGSGKSTVISLLERFYNPDSGRLLLDGVDMKTFRLSWLRQQMGLVGQEPILFNESIRANIAYSREGGATEEEIVAAAEAANAHKFISSLPHGYDTPVGERGTQLSGGQKQRIAIARAILKDPRILLLDEATSALDAESERVVQEALDKVSVNRTTVVVAHRLTTIKGADIIAVVKNGVIAEKGGHEALMKIEDGVYASLVSLHISAS</sequence>
<keyword evidence="6" id="KW-0547">Nucleotide-binding</keyword>
<dbReference type="InterPro" id="IPR003439">
    <property type="entry name" value="ABC_transporter-like_ATP-bd"/>
</dbReference>
<keyword evidence="10" id="KW-0325">Glycoprotein</keyword>
<accession>A0AAN9QHZ2</accession>
<comment type="subcellular location">
    <subcellularLocation>
        <location evidence="1">Cell membrane</location>
        <topology evidence="1">Multi-pass membrane protein</topology>
    </subcellularLocation>
</comment>
<dbReference type="GO" id="GO:0140359">
    <property type="term" value="F:ABC-type transporter activity"/>
    <property type="evidence" value="ECO:0007669"/>
    <property type="project" value="InterPro"/>
</dbReference>
<dbReference type="AlphaFoldDB" id="A0AAN9QHZ2"/>
<keyword evidence="8 12" id="KW-1133">Transmembrane helix</keyword>
<dbReference type="FunFam" id="1.20.1560.10:FF:000009">
    <property type="entry name" value="ABC transporter B family member 1"/>
    <property type="match status" value="1"/>
</dbReference>
<dbReference type="FunFam" id="3.40.50.300:FF:000066">
    <property type="entry name" value="ABC transporter B family member 1"/>
    <property type="match status" value="2"/>
</dbReference>
<dbReference type="Pfam" id="PF00664">
    <property type="entry name" value="ABC_membrane"/>
    <property type="match status" value="2"/>
</dbReference>
<feature type="transmembrane region" description="Helical" evidence="12">
    <location>
        <begin position="259"/>
        <end position="278"/>
    </location>
</feature>
<keyword evidence="16" id="KW-1185">Reference proteome</keyword>
<feature type="transmembrane region" description="Helical" evidence="12">
    <location>
        <begin position="75"/>
        <end position="94"/>
    </location>
</feature>
<evidence type="ECO:0000256" key="8">
    <source>
        <dbReference type="ARBA" id="ARBA00022989"/>
    </source>
</evidence>
<feature type="transmembrane region" description="Helical" evidence="12">
    <location>
        <begin position="155"/>
        <end position="171"/>
    </location>
</feature>
<evidence type="ECO:0000313" key="16">
    <source>
        <dbReference type="Proteomes" id="UP001374584"/>
    </source>
</evidence>
<feature type="transmembrane region" description="Helical" evidence="12">
    <location>
        <begin position="178"/>
        <end position="199"/>
    </location>
</feature>
<feature type="transmembrane region" description="Helical" evidence="12">
    <location>
        <begin position="31"/>
        <end position="54"/>
    </location>
</feature>
<comment type="caution">
    <text evidence="15">The sequence shown here is derived from an EMBL/GenBank/DDBJ whole genome shotgun (WGS) entry which is preliminary data.</text>
</comment>
<evidence type="ECO:0000313" key="15">
    <source>
        <dbReference type="EMBL" id="KAK7332133.1"/>
    </source>
</evidence>
<evidence type="ECO:0000256" key="3">
    <source>
        <dbReference type="ARBA" id="ARBA00022448"/>
    </source>
</evidence>
<keyword evidence="9 12" id="KW-0472">Membrane</keyword>
<feature type="transmembrane region" description="Helical" evidence="12">
    <location>
        <begin position="681"/>
        <end position="704"/>
    </location>
</feature>
<dbReference type="SUPFAM" id="SSF52540">
    <property type="entry name" value="P-loop containing nucleoside triphosphate hydrolases"/>
    <property type="match status" value="2"/>
</dbReference>
<keyword evidence="7" id="KW-0067">ATP-binding</keyword>
<dbReference type="CDD" id="cd18578">
    <property type="entry name" value="ABC_6TM_Pgp_ABCB1_D2_like"/>
    <property type="match status" value="1"/>
</dbReference>
<name>A0AAN9QHZ2_PHACN</name>
<feature type="domain" description="ABC transporter" evidence="13">
    <location>
        <begin position="1006"/>
        <end position="1243"/>
    </location>
</feature>
<evidence type="ECO:0000256" key="5">
    <source>
        <dbReference type="ARBA" id="ARBA00022737"/>
    </source>
</evidence>
<dbReference type="PROSITE" id="PS50893">
    <property type="entry name" value="ABC_TRANSPORTER_2"/>
    <property type="match status" value="2"/>
</dbReference>
<dbReference type="CDD" id="cd18577">
    <property type="entry name" value="ABC_6TM_Pgp_ABCB1_D1_like"/>
    <property type="match status" value="1"/>
</dbReference>
<protein>
    <submittedName>
        <fullName evidence="15">Uncharacterized protein</fullName>
    </submittedName>
</protein>
<dbReference type="InterPro" id="IPR039421">
    <property type="entry name" value="Type_1_exporter"/>
</dbReference>
<evidence type="ECO:0000256" key="11">
    <source>
        <dbReference type="SAM" id="MobiDB-lite"/>
    </source>
</evidence>
<dbReference type="EMBL" id="JAYMYR010000011">
    <property type="protein sequence ID" value="KAK7332133.1"/>
    <property type="molecule type" value="Genomic_DNA"/>
</dbReference>
<evidence type="ECO:0000256" key="12">
    <source>
        <dbReference type="SAM" id="Phobius"/>
    </source>
</evidence>
<dbReference type="Gene3D" id="3.40.50.300">
    <property type="entry name" value="P-loop containing nucleotide triphosphate hydrolases"/>
    <property type="match status" value="2"/>
</dbReference>
<reference evidence="15 16" key="1">
    <citation type="submission" date="2024-01" db="EMBL/GenBank/DDBJ databases">
        <title>The genomes of 5 underutilized Papilionoideae crops provide insights into root nodulation and disease resistanc.</title>
        <authorList>
            <person name="Jiang F."/>
        </authorList>
    </citation>
    <scope>NUCLEOTIDE SEQUENCE [LARGE SCALE GENOMIC DNA]</scope>
    <source>
        <strain evidence="15">JINMINGXINNONG_FW02</strain>
        <tissue evidence="15">Leaves</tissue>
    </source>
</reference>
<evidence type="ECO:0000256" key="10">
    <source>
        <dbReference type="ARBA" id="ARBA00023180"/>
    </source>
</evidence>